<dbReference type="SMART" id="SM00487">
    <property type="entry name" value="DEXDc"/>
    <property type="match status" value="1"/>
</dbReference>
<dbReference type="InterPro" id="IPR014014">
    <property type="entry name" value="RNA_helicase_DEAD_Q_motif"/>
</dbReference>
<evidence type="ECO:0000259" key="10">
    <source>
        <dbReference type="PROSITE" id="PS51195"/>
    </source>
</evidence>
<protein>
    <submittedName>
        <fullName evidence="11">ATP-dependent RNA helicase RhlB</fullName>
        <ecNumber evidence="11">3.6.4.13</ecNumber>
    </submittedName>
</protein>
<dbReference type="InterPro" id="IPR000629">
    <property type="entry name" value="RNA-helicase_DEAD-box_CS"/>
</dbReference>
<dbReference type="InterPro" id="IPR023554">
    <property type="entry name" value="RNA_helicase_ATP-dep_RhlB"/>
</dbReference>
<dbReference type="InterPro" id="IPR027417">
    <property type="entry name" value="P-loop_NTPase"/>
</dbReference>
<evidence type="ECO:0000256" key="6">
    <source>
        <dbReference type="ARBA" id="ARBA00022884"/>
    </source>
</evidence>
<dbReference type="CDD" id="cd18787">
    <property type="entry name" value="SF2_C_DEAD"/>
    <property type="match status" value="1"/>
</dbReference>
<dbReference type="EC" id="3.6.4.13" evidence="11"/>
<keyword evidence="2" id="KW-0547">Nucleotide-binding</keyword>
<dbReference type="InterPro" id="IPR011545">
    <property type="entry name" value="DEAD/DEAH_box_helicase_dom"/>
</dbReference>
<proteinExistence type="inferred from homology"/>
<gene>
    <name evidence="11" type="primary">rhlB</name>
    <name evidence="11" type="ORF">CI610_00178</name>
</gene>
<dbReference type="SUPFAM" id="SSF52540">
    <property type="entry name" value="P-loop containing nucleoside triphosphate hydrolases"/>
    <property type="match status" value="1"/>
</dbReference>
<dbReference type="EMBL" id="NSIT01000004">
    <property type="protein sequence ID" value="PJE80835.1"/>
    <property type="molecule type" value="Genomic_DNA"/>
</dbReference>
<keyword evidence="1" id="KW-0963">Cytoplasm</keyword>
<feature type="compositionally biased region" description="Basic residues" evidence="7">
    <location>
        <begin position="46"/>
        <end position="63"/>
    </location>
</feature>
<dbReference type="CDD" id="cd00268">
    <property type="entry name" value="DEADc"/>
    <property type="match status" value="1"/>
</dbReference>
<dbReference type="Pfam" id="PF00270">
    <property type="entry name" value="DEAD"/>
    <property type="match status" value="1"/>
</dbReference>
<dbReference type="GO" id="GO:0003723">
    <property type="term" value="F:RNA binding"/>
    <property type="evidence" value="ECO:0007669"/>
    <property type="project" value="UniProtKB-KW"/>
</dbReference>
<evidence type="ECO:0000256" key="7">
    <source>
        <dbReference type="SAM" id="MobiDB-lite"/>
    </source>
</evidence>
<evidence type="ECO:0000256" key="3">
    <source>
        <dbReference type="ARBA" id="ARBA00022801"/>
    </source>
</evidence>
<dbReference type="InterPro" id="IPR044742">
    <property type="entry name" value="DEAD/DEAH_RhlB"/>
</dbReference>
<evidence type="ECO:0000256" key="5">
    <source>
        <dbReference type="ARBA" id="ARBA00022840"/>
    </source>
</evidence>
<name>A0A2H9TC67_9ZZZZ</name>
<dbReference type="Gene3D" id="3.40.50.300">
    <property type="entry name" value="P-loop containing nucleotide triphosphate hydrolases"/>
    <property type="match status" value="2"/>
</dbReference>
<dbReference type="GO" id="GO:0005829">
    <property type="term" value="C:cytosol"/>
    <property type="evidence" value="ECO:0007669"/>
    <property type="project" value="TreeGrafter"/>
</dbReference>
<evidence type="ECO:0000259" key="9">
    <source>
        <dbReference type="PROSITE" id="PS51194"/>
    </source>
</evidence>
<keyword evidence="3 11" id="KW-0378">Hydrolase</keyword>
<accession>A0A2H9TC67</accession>
<sequence length="469" mass="52447">MSGFLGMFSKQKRTHAGSEKISVRKNSKQVLPTAGKSARPVTTKQAYKKSARKPSGRRPHQNRKKDTADQWDVSQFDVEPLAGKKRFHDFALPEGLMHAIADQGFKYCTPIQAEVLESTLQGIDAIGKAQTGTGKTAAFLVSILKQLVDVPAPDTRYLGEPRAVIIAPTRELAMQISKDAQSLIRYLSFKVVTLVGGIEYDKQRKALSHSYVDILVATPGRLLDCCERKDVHLDLTEILVLDEADRMMDMGFIPQVRRIVRMTPRPGDRQTLLFSATFNDAVLRLGEQWTWHPVKVEIEPDHVAADNVEQKIYIVTNEQKFTLLVNLVHQQENARIMVFANRRNTTHQLAERLKHKGIRVDSISGDVAQNRRLKTLDQFRAGKIDVLVATDVAGRGIHVDGVTHVINYNLPEDPDDYIHRIGRTGRAGTTGTSISFASEDDSFLIPDLEVLLGTSLPKEYPPKSLCENI</sequence>
<reference evidence="11" key="1">
    <citation type="journal article" date="2017" name="Appl. Environ. Microbiol.">
        <title>Molecular characterization of an Endozoicomonas-like organism causing infection in king scallop Pecten maximus L.</title>
        <authorList>
            <person name="Cano I."/>
            <person name="van Aerle R."/>
            <person name="Ross S."/>
            <person name="Verner-Jeffreys D.W."/>
            <person name="Paley R.K."/>
            <person name="Rimmer G."/>
            <person name="Ryder D."/>
            <person name="Hooper P."/>
            <person name="Stone D."/>
            <person name="Feist S.W."/>
        </authorList>
    </citation>
    <scope>NUCLEOTIDE SEQUENCE</scope>
</reference>
<keyword evidence="6" id="KW-0694">RNA-binding</keyword>
<keyword evidence="4 11" id="KW-0347">Helicase</keyword>
<dbReference type="InterPro" id="IPR050079">
    <property type="entry name" value="DEAD_box_RNA_helicase"/>
</dbReference>
<dbReference type="AlphaFoldDB" id="A0A2H9TC67"/>
<dbReference type="InterPro" id="IPR001650">
    <property type="entry name" value="Helicase_C-like"/>
</dbReference>
<keyword evidence="5" id="KW-0067">ATP-binding</keyword>
<evidence type="ECO:0000256" key="1">
    <source>
        <dbReference type="ARBA" id="ARBA00022490"/>
    </source>
</evidence>
<dbReference type="GO" id="GO:0005524">
    <property type="term" value="F:ATP binding"/>
    <property type="evidence" value="ECO:0007669"/>
    <property type="project" value="UniProtKB-KW"/>
</dbReference>
<evidence type="ECO:0000256" key="4">
    <source>
        <dbReference type="ARBA" id="ARBA00022806"/>
    </source>
</evidence>
<feature type="domain" description="Helicase C-terminal" evidence="9">
    <location>
        <begin position="307"/>
        <end position="468"/>
    </location>
</feature>
<comment type="caution">
    <text evidence="11">The sequence shown here is derived from an EMBL/GenBank/DDBJ whole genome shotgun (WGS) entry which is preliminary data.</text>
</comment>
<feature type="region of interest" description="Disordered" evidence="7">
    <location>
        <begin position="1"/>
        <end position="71"/>
    </location>
</feature>
<feature type="domain" description="Helicase ATP-binding" evidence="8">
    <location>
        <begin position="116"/>
        <end position="296"/>
    </location>
</feature>
<dbReference type="Pfam" id="PF00271">
    <property type="entry name" value="Helicase_C"/>
    <property type="match status" value="1"/>
</dbReference>
<dbReference type="PROSITE" id="PS51192">
    <property type="entry name" value="HELICASE_ATP_BIND_1"/>
    <property type="match status" value="1"/>
</dbReference>
<dbReference type="HAMAP" id="MF_00661">
    <property type="entry name" value="DEAD_helicase_RhlB"/>
    <property type="match status" value="1"/>
</dbReference>
<dbReference type="GO" id="GO:0003724">
    <property type="term" value="F:RNA helicase activity"/>
    <property type="evidence" value="ECO:0007669"/>
    <property type="project" value="UniProtKB-EC"/>
</dbReference>
<evidence type="ECO:0000256" key="2">
    <source>
        <dbReference type="ARBA" id="ARBA00022741"/>
    </source>
</evidence>
<dbReference type="NCBIfam" id="NF002340">
    <property type="entry name" value="PRK01297.1"/>
    <property type="match status" value="1"/>
</dbReference>
<evidence type="ECO:0000259" key="8">
    <source>
        <dbReference type="PROSITE" id="PS51192"/>
    </source>
</evidence>
<dbReference type="PANTHER" id="PTHR47959">
    <property type="entry name" value="ATP-DEPENDENT RNA HELICASE RHLE-RELATED"/>
    <property type="match status" value="1"/>
</dbReference>
<feature type="domain" description="DEAD-box RNA helicase Q" evidence="10">
    <location>
        <begin position="85"/>
        <end position="113"/>
    </location>
</feature>
<dbReference type="PANTHER" id="PTHR47959:SF10">
    <property type="entry name" value="ATP-DEPENDENT RNA HELICASE RHLB"/>
    <property type="match status" value="1"/>
</dbReference>
<dbReference type="InterPro" id="IPR014001">
    <property type="entry name" value="Helicase_ATP-bd"/>
</dbReference>
<dbReference type="PROSITE" id="PS00039">
    <property type="entry name" value="DEAD_ATP_HELICASE"/>
    <property type="match status" value="1"/>
</dbReference>
<dbReference type="PROSITE" id="PS51195">
    <property type="entry name" value="Q_MOTIF"/>
    <property type="match status" value="1"/>
</dbReference>
<organism evidence="11">
    <name type="scientific">invertebrate metagenome</name>
    <dbReference type="NCBI Taxonomy" id="1711999"/>
    <lineage>
        <taxon>unclassified sequences</taxon>
        <taxon>metagenomes</taxon>
        <taxon>organismal metagenomes</taxon>
    </lineage>
</organism>
<dbReference type="GO" id="GO:0016787">
    <property type="term" value="F:hydrolase activity"/>
    <property type="evidence" value="ECO:0007669"/>
    <property type="project" value="UniProtKB-KW"/>
</dbReference>
<evidence type="ECO:0000313" key="11">
    <source>
        <dbReference type="EMBL" id="PJE80835.1"/>
    </source>
</evidence>
<dbReference type="PROSITE" id="PS51194">
    <property type="entry name" value="HELICASE_CTER"/>
    <property type="match status" value="1"/>
</dbReference>
<dbReference type="SMART" id="SM00490">
    <property type="entry name" value="HELICc"/>
    <property type="match status" value="1"/>
</dbReference>